<feature type="region of interest" description="Disordered" evidence="1">
    <location>
        <begin position="173"/>
        <end position="225"/>
    </location>
</feature>
<protein>
    <recommendedName>
        <fullName evidence="4">Death ligand signal enhancer</fullName>
    </recommendedName>
</protein>
<feature type="compositionally biased region" description="Polar residues" evidence="1">
    <location>
        <begin position="192"/>
        <end position="207"/>
    </location>
</feature>
<evidence type="ECO:0000256" key="1">
    <source>
        <dbReference type="SAM" id="MobiDB-lite"/>
    </source>
</evidence>
<dbReference type="PANTHER" id="PTHR45011">
    <property type="entry name" value="DAP3-BINDING CELL DEATH ENHANCER 1"/>
    <property type="match status" value="1"/>
</dbReference>
<accession>A0A8T2J8M1</accession>
<name>A0A8T2J8M1_9PIPI</name>
<gene>
    <name evidence="2" type="ORF">GDO86_005243</name>
</gene>
<dbReference type="SUPFAM" id="SSF81901">
    <property type="entry name" value="HCP-like"/>
    <property type="match status" value="1"/>
</dbReference>
<dbReference type="SMART" id="SM00671">
    <property type="entry name" value="SEL1"/>
    <property type="match status" value="3"/>
</dbReference>
<dbReference type="InterPro" id="IPR052748">
    <property type="entry name" value="ISR_Activator"/>
</dbReference>
<reference evidence="2" key="1">
    <citation type="thesis" date="2020" institute="ProQuest LLC" country="789 East Eisenhower Parkway, Ann Arbor, MI, USA">
        <title>Comparative Genomics and Chromosome Evolution.</title>
        <authorList>
            <person name="Mudd A.B."/>
        </authorList>
    </citation>
    <scope>NUCLEOTIDE SEQUENCE</scope>
    <source>
        <strain evidence="2">Female2</strain>
        <tissue evidence="2">Blood</tissue>
    </source>
</reference>
<dbReference type="PANTHER" id="PTHR45011:SF1">
    <property type="entry name" value="DAP3-BINDING CELL DEATH ENHANCER 1"/>
    <property type="match status" value="1"/>
</dbReference>
<organism evidence="2 3">
    <name type="scientific">Hymenochirus boettgeri</name>
    <name type="common">Congo dwarf clawed frog</name>
    <dbReference type="NCBI Taxonomy" id="247094"/>
    <lineage>
        <taxon>Eukaryota</taxon>
        <taxon>Metazoa</taxon>
        <taxon>Chordata</taxon>
        <taxon>Craniata</taxon>
        <taxon>Vertebrata</taxon>
        <taxon>Euteleostomi</taxon>
        <taxon>Amphibia</taxon>
        <taxon>Batrachia</taxon>
        <taxon>Anura</taxon>
        <taxon>Pipoidea</taxon>
        <taxon>Pipidae</taxon>
        <taxon>Pipinae</taxon>
        <taxon>Hymenochirus</taxon>
    </lineage>
</organism>
<evidence type="ECO:0000313" key="2">
    <source>
        <dbReference type="EMBL" id="KAG8438981.1"/>
    </source>
</evidence>
<dbReference type="EMBL" id="JAACNH010000006">
    <property type="protein sequence ID" value="KAG8438981.1"/>
    <property type="molecule type" value="Genomic_DNA"/>
</dbReference>
<dbReference type="AlphaFoldDB" id="A0A8T2J8M1"/>
<dbReference type="Pfam" id="PF08238">
    <property type="entry name" value="Sel1"/>
    <property type="match status" value="5"/>
</dbReference>
<dbReference type="Gene3D" id="1.25.40.10">
    <property type="entry name" value="Tetratricopeptide repeat domain"/>
    <property type="match status" value="1"/>
</dbReference>
<feature type="compositionally biased region" description="Low complexity" evidence="1">
    <location>
        <begin position="173"/>
        <end position="184"/>
    </location>
</feature>
<dbReference type="InterPro" id="IPR011990">
    <property type="entry name" value="TPR-like_helical_dom_sf"/>
</dbReference>
<dbReference type="GO" id="GO:0005739">
    <property type="term" value="C:mitochondrion"/>
    <property type="evidence" value="ECO:0007669"/>
    <property type="project" value="TreeGrafter"/>
</dbReference>
<evidence type="ECO:0000313" key="3">
    <source>
        <dbReference type="Proteomes" id="UP000812440"/>
    </source>
</evidence>
<comment type="caution">
    <text evidence="2">The sequence shown here is derived from an EMBL/GenBank/DDBJ whole genome shotgun (WGS) entry which is preliminary data.</text>
</comment>
<sequence>MWRLSSLVARGLNRFHAPNVQGYVHGEAEALNPSSLLPLGQNAGGKSYSHCSSRQKNGQNEKEEKKKRTFQSFHCQVPQYSMLDAFGWGAAAVFFLQLARHVSIHNSVANSAKEDKSLQPSYLEKILHSLAQTQHDSVRLGILPKAAQTGVWRNIGLQGKPLFYDQDASLESSTSSGSGLGQLSNEEDDLTLGNTNSSCNTDSSANESDSDLKDTSSSTGHKVLQDEDLGESLPLAASKLLDAVENSIPMVLNISGIISVRERADFNSAFQFFRQSADCGYHKAQYNAGVCYEQGKGVAKDMRKAAACYLLAAKNGHNQAKYRYARYILQQAKAEKEDIQCAVQMLEEAASAGLKEAQAYLGVLYTKEPYMNLQKAVRFFWVAAENGDSQSQYYLGLCYENGHGVPGSRKEALRHYEKAAKTGHGPALHRVHEMKREQDQNSPSVSLRTAASSPCLPVLERVSILTRARNSHTANRSNNLGLPHSMSTGNLLAMSQATSSSYSLTPVHLNTGNLQELL</sequence>
<dbReference type="Proteomes" id="UP000812440">
    <property type="component" value="Chromosome 3"/>
</dbReference>
<evidence type="ECO:0008006" key="4">
    <source>
        <dbReference type="Google" id="ProtNLM"/>
    </source>
</evidence>
<keyword evidence="3" id="KW-1185">Reference proteome</keyword>
<proteinExistence type="predicted"/>
<dbReference type="GO" id="GO:0008625">
    <property type="term" value="P:extrinsic apoptotic signaling pathway via death domain receptors"/>
    <property type="evidence" value="ECO:0007669"/>
    <property type="project" value="TreeGrafter"/>
</dbReference>
<dbReference type="InterPro" id="IPR006597">
    <property type="entry name" value="Sel1-like"/>
</dbReference>
<dbReference type="OrthoDB" id="2384430at2759"/>